<dbReference type="Proteomes" id="UP000472355">
    <property type="component" value="Unassembled WGS sequence"/>
</dbReference>
<name>A0A6M0SS44_CLOBO</name>
<keyword evidence="1" id="KW-0969">Cilium</keyword>
<gene>
    <name evidence="1" type="ORF">EXM65_15115</name>
</gene>
<dbReference type="AlphaFoldDB" id="A0A6M0SS44"/>
<sequence length="632" mass="72222">MPGIWNVNNVYNNSNTRKFSSKLTFEVGEKFSGRVVSKGDGKDVTIRLSDGWQFIAELDGNTNLDDIKLVNFQVEDFKDGKLKLKLIPNEQKGEEVSNEIFKDVIDKEGLSKEDISILEKMIKHNIPLTKDNINKIKGLIQFNENINLSSDNIDDFIQNYLQSKGIDINTPKGEFIKQNLVEFFNNFKNMSSDEILLFLENNMEFSTENIKSFNELFNGNLSIEKLLYKLSQELDNSQSTLKDIQSKEIITDKENINKENINKENINSEFLKNNNKNSLISKIYDSNDVSKNKVSVVSLLKSIAGDNERILNDYLNDIINSKSENLTTKEFNRLISLTSKFEDSDIVNLIKNELSAKGLSDETIKANGLESKVIDGKNLLENTLGKILNKEINLTNEEFKRFNDLFKYKLQTSINETDIKLELGVVDKSQASQLKSDFNNLYSKNIENFSNKDLIKQEMVNKFNEVRDIVKDIINNIDNKAVGYEKVMEMIKSNIGEFKVFNSISEQYYYLNFQVPVNAEEYPCKLIIKDNRKDGKKIDKTNVKMVVNVKTIHLGDVDGYLALKGNRIDINLKCDNKYVDIISKNKSKLKLGLETLGLITDVSVSLREEPINLVTCGKFFNDLSISNIDIKV</sequence>
<proteinExistence type="predicted"/>
<evidence type="ECO:0000313" key="2">
    <source>
        <dbReference type="Proteomes" id="UP000472355"/>
    </source>
</evidence>
<reference evidence="1 2" key="1">
    <citation type="submission" date="2019-02" db="EMBL/GenBank/DDBJ databases">
        <title>Genome sequencing of Clostridium botulinum clinical isolates.</title>
        <authorList>
            <person name="Brunt J."/>
            <person name="Van Vliet A.H.M."/>
            <person name="Stringer S.C."/>
            <person name="Grant K.A."/>
            <person name="Carter A.C."/>
            <person name="Peck M.W."/>
        </authorList>
    </citation>
    <scope>NUCLEOTIDE SEQUENCE [LARGE SCALE GENOMIC DNA]</scope>
    <source>
        <strain evidence="1 2">H113700579</strain>
    </source>
</reference>
<protein>
    <submittedName>
        <fullName evidence="1">Flagellar hook-length control protein FliK</fullName>
    </submittedName>
</protein>
<evidence type="ECO:0000313" key="1">
    <source>
        <dbReference type="EMBL" id="NFA43858.1"/>
    </source>
</evidence>
<keyword evidence="1" id="KW-0282">Flagellum</keyword>
<comment type="caution">
    <text evidence="1">The sequence shown here is derived from an EMBL/GenBank/DDBJ whole genome shotgun (WGS) entry which is preliminary data.</text>
</comment>
<dbReference type="EMBL" id="SGKU01000052">
    <property type="protein sequence ID" value="NFA43858.1"/>
    <property type="molecule type" value="Genomic_DNA"/>
</dbReference>
<accession>A0A6M0SS44</accession>
<keyword evidence="1" id="KW-0966">Cell projection</keyword>
<organism evidence="1 2">
    <name type="scientific">Clostridium botulinum</name>
    <dbReference type="NCBI Taxonomy" id="1491"/>
    <lineage>
        <taxon>Bacteria</taxon>
        <taxon>Bacillati</taxon>
        <taxon>Bacillota</taxon>
        <taxon>Clostridia</taxon>
        <taxon>Eubacteriales</taxon>
        <taxon>Clostridiaceae</taxon>
        <taxon>Clostridium</taxon>
    </lineage>
</organism>